<dbReference type="InterPro" id="IPR049326">
    <property type="entry name" value="Rhodopsin_dom_fungi"/>
</dbReference>
<feature type="transmembrane region" description="Helical" evidence="6">
    <location>
        <begin position="251"/>
        <end position="271"/>
    </location>
</feature>
<feature type="transmembrane region" description="Helical" evidence="6">
    <location>
        <begin position="6"/>
        <end position="27"/>
    </location>
</feature>
<evidence type="ECO:0000259" key="7">
    <source>
        <dbReference type="Pfam" id="PF20684"/>
    </source>
</evidence>
<evidence type="ECO:0000256" key="4">
    <source>
        <dbReference type="ARBA" id="ARBA00023136"/>
    </source>
</evidence>
<dbReference type="PANTHER" id="PTHR33048:SF134">
    <property type="entry name" value="INTEGRAL MEMBRANE PROTEIN"/>
    <property type="match status" value="1"/>
</dbReference>
<dbReference type="RefSeq" id="XP_018031053.1">
    <property type="nucleotide sequence ID" value="XM_018174965.1"/>
</dbReference>
<feature type="transmembrane region" description="Helical" evidence="6">
    <location>
        <begin position="175"/>
        <end position="197"/>
    </location>
</feature>
<dbReference type="InParanoid" id="A0A177C1L4"/>
<evidence type="ECO:0000256" key="6">
    <source>
        <dbReference type="SAM" id="Phobius"/>
    </source>
</evidence>
<dbReference type="Proteomes" id="UP000077069">
    <property type="component" value="Unassembled WGS sequence"/>
</dbReference>
<reference evidence="8 9" key="1">
    <citation type="submission" date="2016-05" db="EMBL/GenBank/DDBJ databases">
        <title>Comparative analysis of secretome profiles of manganese(II)-oxidizing ascomycete fungi.</title>
        <authorList>
            <consortium name="DOE Joint Genome Institute"/>
            <person name="Zeiner C.A."/>
            <person name="Purvine S.O."/>
            <person name="Zink E.M."/>
            <person name="Wu S."/>
            <person name="Pasa-Tolic L."/>
            <person name="Chaput D.L."/>
            <person name="Haridas S."/>
            <person name="Grigoriev I.V."/>
            <person name="Santelli C.M."/>
            <person name="Hansel C.M."/>
        </authorList>
    </citation>
    <scope>NUCLEOTIDE SEQUENCE [LARGE SCALE GENOMIC DNA]</scope>
    <source>
        <strain evidence="8 9">AP3s5-JAC2a</strain>
    </source>
</reference>
<gene>
    <name evidence="8" type="ORF">CC84DRAFT_1102434</name>
</gene>
<comment type="similarity">
    <text evidence="5">Belongs to the SAT4 family.</text>
</comment>
<dbReference type="OrthoDB" id="5391602at2759"/>
<dbReference type="GeneID" id="28758451"/>
<evidence type="ECO:0000313" key="8">
    <source>
        <dbReference type="EMBL" id="OAG00688.1"/>
    </source>
</evidence>
<accession>A0A177C1L4</accession>
<feature type="domain" description="Rhodopsin" evidence="7">
    <location>
        <begin position="24"/>
        <end position="276"/>
    </location>
</feature>
<feature type="transmembrane region" description="Helical" evidence="6">
    <location>
        <begin position="39"/>
        <end position="65"/>
    </location>
</feature>
<evidence type="ECO:0000256" key="5">
    <source>
        <dbReference type="ARBA" id="ARBA00038359"/>
    </source>
</evidence>
<evidence type="ECO:0000256" key="1">
    <source>
        <dbReference type="ARBA" id="ARBA00004141"/>
    </source>
</evidence>
<dbReference type="PANTHER" id="PTHR33048">
    <property type="entry name" value="PTH11-LIKE INTEGRAL MEMBRANE PROTEIN (AFU_ORTHOLOGUE AFUA_5G11245)"/>
    <property type="match status" value="1"/>
</dbReference>
<dbReference type="GO" id="GO:0016020">
    <property type="term" value="C:membrane"/>
    <property type="evidence" value="ECO:0007669"/>
    <property type="project" value="UniProtKB-SubCell"/>
</dbReference>
<keyword evidence="3 6" id="KW-1133">Transmembrane helix</keyword>
<name>A0A177C1L4_9PLEO</name>
<dbReference type="STRING" id="1460663.A0A177C1L4"/>
<keyword evidence="4 6" id="KW-0472">Membrane</keyword>
<organism evidence="8 9">
    <name type="scientific">Paraphaeosphaeria sporulosa</name>
    <dbReference type="NCBI Taxonomy" id="1460663"/>
    <lineage>
        <taxon>Eukaryota</taxon>
        <taxon>Fungi</taxon>
        <taxon>Dikarya</taxon>
        <taxon>Ascomycota</taxon>
        <taxon>Pezizomycotina</taxon>
        <taxon>Dothideomycetes</taxon>
        <taxon>Pleosporomycetidae</taxon>
        <taxon>Pleosporales</taxon>
        <taxon>Massarineae</taxon>
        <taxon>Didymosphaeriaceae</taxon>
        <taxon>Paraphaeosphaeria</taxon>
    </lineage>
</organism>
<feature type="transmembrane region" description="Helical" evidence="6">
    <location>
        <begin position="125"/>
        <end position="147"/>
    </location>
</feature>
<feature type="transmembrane region" description="Helical" evidence="6">
    <location>
        <begin position="91"/>
        <end position="113"/>
    </location>
</feature>
<dbReference type="InterPro" id="IPR052337">
    <property type="entry name" value="SAT4-like"/>
</dbReference>
<feature type="transmembrane region" description="Helical" evidence="6">
    <location>
        <begin position="209"/>
        <end position="231"/>
    </location>
</feature>
<evidence type="ECO:0000256" key="2">
    <source>
        <dbReference type="ARBA" id="ARBA00022692"/>
    </source>
</evidence>
<comment type="subcellular location">
    <subcellularLocation>
        <location evidence="1">Membrane</location>
        <topology evidence="1">Multi-pass membrane protein</topology>
    </subcellularLocation>
</comment>
<keyword evidence="2 6" id="KW-0812">Transmembrane</keyword>
<dbReference type="AlphaFoldDB" id="A0A177C1L4"/>
<sequence>MDATSVKITTSILSVVATLAVGGRFWARRIKKQHYGLDDWTVLASLVVMWALAAVILAGAVVGLYHSHDVDTTSAGQLETTGREQLISKYNFVKCILLIAGIGLVKLSVVFLYRRIFNVVRTFKIYSLTLIVLLAGWTVAFLFANIFQCSVHISALWGSAEGILRYCKTSGPASYGFVVSDIITDVLVLVSPVPIVWHMKVSTGRKLGITGIFGLGLLSTAAACGRLSTFLKALHSELLPISRLPRADAELAIWAVIELSVAVVAACLPVMRPLFQSHGLGGFVTSVRSGSIHRSRQKEQPSWMEINDV</sequence>
<proteinExistence type="inferred from homology"/>
<dbReference type="Pfam" id="PF20684">
    <property type="entry name" value="Fung_rhodopsin"/>
    <property type="match status" value="1"/>
</dbReference>
<keyword evidence="9" id="KW-1185">Reference proteome</keyword>
<protein>
    <recommendedName>
        <fullName evidence="7">Rhodopsin domain-containing protein</fullName>
    </recommendedName>
</protein>
<evidence type="ECO:0000256" key="3">
    <source>
        <dbReference type="ARBA" id="ARBA00022989"/>
    </source>
</evidence>
<evidence type="ECO:0000313" key="9">
    <source>
        <dbReference type="Proteomes" id="UP000077069"/>
    </source>
</evidence>
<dbReference type="EMBL" id="KV441559">
    <property type="protein sequence ID" value="OAG00688.1"/>
    <property type="molecule type" value="Genomic_DNA"/>
</dbReference>